<dbReference type="CDD" id="cd16987">
    <property type="entry name" value="ANTH_N_AP180_plant"/>
    <property type="match status" value="1"/>
</dbReference>
<dbReference type="PANTHER" id="PTHR22951:SF22">
    <property type="entry name" value="ENTH DOMAIN-CONTAINING PROTEIN"/>
    <property type="match status" value="1"/>
</dbReference>
<dbReference type="GO" id="GO:0000149">
    <property type="term" value="F:SNARE binding"/>
    <property type="evidence" value="ECO:0000318"/>
    <property type="project" value="GO_Central"/>
</dbReference>
<evidence type="ECO:0000313" key="11">
    <source>
        <dbReference type="RefSeq" id="XP_018852302.2"/>
    </source>
</evidence>
<dbReference type="RefSeq" id="XP_018852302.2">
    <property type="nucleotide sequence ID" value="XM_018996757.2"/>
</dbReference>
<evidence type="ECO:0000256" key="2">
    <source>
        <dbReference type="ARBA" id="ARBA00004555"/>
    </source>
</evidence>
<evidence type="ECO:0000256" key="3">
    <source>
        <dbReference type="ARBA" id="ARBA00004600"/>
    </source>
</evidence>
<keyword evidence="10" id="KW-1185">Reference proteome</keyword>
<dbReference type="SMART" id="SM00273">
    <property type="entry name" value="ENTH"/>
    <property type="match status" value="1"/>
</dbReference>
<dbReference type="Pfam" id="PF07651">
    <property type="entry name" value="ANTH"/>
    <property type="match status" value="1"/>
</dbReference>
<organism evidence="10 11">
    <name type="scientific">Juglans regia</name>
    <name type="common">English walnut</name>
    <dbReference type="NCBI Taxonomy" id="51240"/>
    <lineage>
        <taxon>Eukaryota</taxon>
        <taxon>Viridiplantae</taxon>
        <taxon>Streptophyta</taxon>
        <taxon>Embryophyta</taxon>
        <taxon>Tracheophyta</taxon>
        <taxon>Spermatophyta</taxon>
        <taxon>Magnoliopsida</taxon>
        <taxon>eudicotyledons</taxon>
        <taxon>Gunneridae</taxon>
        <taxon>Pentapetalae</taxon>
        <taxon>rosids</taxon>
        <taxon>fabids</taxon>
        <taxon>Fagales</taxon>
        <taxon>Juglandaceae</taxon>
        <taxon>Juglans</taxon>
    </lineage>
</organism>
<sequence>MQRGFRRVFTVLREKSCVSYAKIATVIGACDVDLIIVKATAPDDLPLPEKCILELLKIFSISQSSLRAFSLGFTRRFGKTRCWRVALKCLLLFHRLLRSVPEESSFRSELLWARSNGLITLYPCRFRDDSSSSASEEYTAFIRSYAQLLDEALDCFALDSRPAEDYEEDQEQEVLPGTTLCEKMKEVGRLLVVLPQLLSLIDRVMDCRPTAEAARSFLVRSAMKHIIRDSFSCYMMLRTEIVVVLDNLFQLPYRSCMSAFAVYKKAAVQANQLCEFYEWGKCKGLCGSYEYPFVDRIPHIQITALEIFFNGMWQMTESSSSPASRSSSESTFTDQDDVEEQVVWREMVKNTTASKWENFEEEEEEEEEDHTNLVRNSGRDEEEMEPLIKFEDDDDEKVGWDWEALLEASVNVYSCTSPKALLNEYTENWRRINGPGGYEASNNRWKMMQICKPNAINPFSQPHCMPSSYGSLEINNIYVHGYNQNKSLMIMDA</sequence>
<evidence type="ECO:0000256" key="1">
    <source>
        <dbReference type="ARBA" id="ARBA00004132"/>
    </source>
</evidence>
<dbReference type="GO" id="GO:0005545">
    <property type="term" value="F:1-phosphatidylinositol binding"/>
    <property type="evidence" value="ECO:0000318"/>
    <property type="project" value="GO_Central"/>
</dbReference>
<dbReference type="GeneID" id="109014330"/>
<evidence type="ECO:0000256" key="9">
    <source>
        <dbReference type="SAM" id="MobiDB-lite"/>
    </source>
</evidence>
<feature type="compositionally biased region" description="Acidic residues" evidence="9">
    <location>
        <begin position="359"/>
        <end position="369"/>
    </location>
</feature>
<dbReference type="GO" id="GO:0005546">
    <property type="term" value="F:phosphatidylinositol-4,5-bisphosphate binding"/>
    <property type="evidence" value="ECO:0000318"/>
    <property type="project" value="GO_Central"/>
</dbReference>
<dbReference type="GO" id="GO:0030136">
    <property type="term" value="C:clathrin-coated vesicle"/>
    <property type="evidence" value="ECO:0000318"/>
    <property type="project" value="GO_Central"/>
</dbReference>
<dbReference type="Gene3D" id="1.20.58.150">
    <property type="entry name" value="ANTH domain"/>
    <property type="match status" value="1"/>
</dbReference>
<dbReference type="KEGG" id="jre:109014330"/>
<feature type="region of interest" description="Disordered" evidence="9">
    <location>
        <begin position="357"/>
        <end position="383"/>
    </location>
</feature>
<keyword evidence="4" id="KW-0254">Endocytosis</keyword>
<proteinExistence type="predicted"/>
<dbReference type="InterPro" id="IPR011417">
    <property type="entry name" value="ANTH_dom"/>
</dbReference>
<keyword evidence="8" id="KW-0968">Cytoplasmic vesicle</keyword>
<gene>
    <name evidence="11" type="primary">LOC109014330</name>
</gene>
<dbReference type="GO" id="GO:0005794">
    <property type="term" value="C:Golgi apparatus"/>
    <property type="evidence" value="ECO:0007669"/>
    <property type="project" value="UniProtKB-SubCell"/>
</dbReference>
<evidence type="ECO:0000256" key="4">
    <source>
        <dbReference type="ARBA" id="ARBA00022583"/>
    </source>
</evidence>
<evidence type="ECO:0000256" key="8">
    <source>
        <dbReference type="ARBA" id="ARBA00023329"/>
    </source>
</evidence>
<reference evidence="11" key="1">
    <citation type="submission" date="2025-08" db="UniProtKB">
        <authorList>
            <consortium name="RefSeq"/>
        </authorList>
    </citation>
    <scope>IDENTIFICATION</scope>
    <source>
        <tissue evidence="11">Leaves</tissue>
    </source>
</reference>
<dbReference type="PROSITE" id="PS50942">
    <property type="entry name" value="ENTH"/>
    <property type="match status" value="1"/>
</dbReference>
<evidence type="ECO:0000256" key="6">
    <source>
        <dbReference type="ARBA" id="ARBA00023136"/>
    </source>
</evidence>
<accession>A0A2I4H822</accession>
<dbReference type="GO" id="GO:0005905">
    <property type="term" value="C:clathrin-coated pit"/>
    <property type="evidence" value="ECO:0000318"/>
    <property type="project" value="GO_Central"/>
</dbReference>
<dbReference type="InterPro" id="IPR048050">
    <property type="entry name" value="ANTH_N_plant"/>
</dbReference>
<dbReference type="InterPro" id="IPR014712">
    <property type="entry name" value="ANTH_dom_sf"/>
</dbReference>
<evidence type="ECO:0000313" key="10">
    <source>
        <dbReference type="Proteomes" id="UP000235220"/>
    </source>
</evidence>
<dbReference type="PANTHER" id="PTHR22951">
    <property type="entry name" value="CLATHRIN ASSEMBLY PROTEIN"/>
    <property type="match status" value="1"/>
</dbReference>
<dbReference type="InterPro" id="IPR008942">
    <property type="entry name" value="ENTH_VHS"/>
</dbReference>
<keyword evidence="7" id="KW-0168">Coated pit</keyword>
<dbReference type="AlphaFoldDB" id="A0A2I4H822"/>
<dbReference type="GO" id="GO:0072583">
    <property type="term" value="P:clathrin-dependent endocytosis"/>
    <property type="evidence" value="ECO:0000318"/>
    <property type="project" value="GO_Central"/>
</dbReference>
<dbReference type="STRING" id="51240.A0A2I4H822"/>
<dbReference type="SUPFAM" id="SSF89009">
    <property type="entry name" value="GAT-like domain"/>
    <property type="match status" value="1"/>
</dbReference>
<keyword evidence="5" id="KW-0333">Golgi apparatus</keyword>
<keyword evidence="6" id="KW-0472">Membrane</keyword>
<dbReference type="GO" id="GO:0048268">
    <property type="term" value="P:clathrin coat assembly"/>
    <property type="evidence" value="ECO:0007669"/>
    <property type="project" value="InterPro"/>
</dbReference>
<comment type="subcellular location">
    <subcellularLocation>
        <location evidence="1">Cytoplasmic vesicle</location>
        <location evidence="1">Clathrin-coated vesicle</location>
    </subcellularLocation>
    <subcellularLocation>
        <location evidence="2">Golgi apparatus</location>
    </subcellularLocation>
    <subcellularLocation>
        <location evidence="3">Membrane</location>
        <location evidence="3">Clathrin-coated pit</location>
    </subcellularLocation>
</comment>
<dbReference type="SUPFAM" id="SSF48464">
    <property type="entry name" value="ENTH/VHS domain"/>
    <property type="match status" value="1"/>
</dbReference>
<evidence type="ECO:0000256" key="5">
    <source>
        <dbReference type="ARBA" id="ARBA00023034"/>
    </source>
</evidence>
<dbReference type="Gramene" id="Jr16_07050_p1">
    <property type="protein sequence ID" value="cds.Jr16_07050_p1"/>
    <property type="gene ID" value="Jr16_07050"/>
</dbReference>
<dbReference type="OrthoDB" id="1723360at2759"/>
<evidence type="ECO:0000256" key="7">
    <source>
        <dbReference type="ARBA" id="ARBA00023176"/>
    </source>
</evidence>
<name>A0A2I4H822_JUGRE</name>
<dbReference type="GO" id="GO:0032050">
    <property type="term" value="F:clathrin heavy chain binding"/>
    <property type="evidence" value="ECO:0000318"/>
    <property type="project" value="GO_Central"/>
</dbReference>
<protein>
    <submittedName>
        <fullName evidence="11">Clathrin assembly protein At1g03050</fullName>
    </submittedName>
</protein>
<dbReference type="InterPro" id="IPR013809">
    <property type="entry name" value="ENTH"/>
</dbReference>
<dbReference type="GO" id="GO:0006900">
    <property type="term" value="P:vesicle budding from membrane"/>
    <property type="evidence" value="ECO:0000318"/>
    <property type="project" value="GO_Central"/>
</dbReference>
<dbReference type="Gene3D" id="1.25.40.90">
    <property type="match status" value="1"/>
</dbReference>
<dbReference type="InterPro" id="IPR045192">
    <property type="entry name" value="AP180-like"/>
</dbReference>
<dbReference type="Proteomes" id="UP000235220">
    <property type="component" value="Chromosome 16"/>
</dbReference>
<dbReference type="FunFam" id="1.20.58.150:FF:000005">
    <property type="entry name" value="putative clathrin assembly protein At2g25430"/>
    <property type="match status" value="1"/>
</dbReference>